<evidence type="ECO:0000313" key="4">
    <source>
        <dbReference type="Proteomes" id="UP000663555"/>
    </source>
</evidence>
<proteinExistence type="predicted"/>
<protein>
    <recommendedName>
        <fullName evidence="5">Pentapeptide MXKDX repeat protein</fullName>
    </recommendedName>
</protein>
<evidence type="ECO:0000256" key="2">
    <source>
        <dbReference type="SAM" id="SignalP"/>
    </source>
</evidence>
<dbReference type="Proteomes" id="UP000663555">
    <property type="component" value="Chromosome"/>
</dbReference>
<feature type="signal peptide" evidence="2">
    <location>
        <begin position="1"/>
        <end position="25"/>
    </location>
</feature>
<evidence type="ECO:0000256" key="1">
    <source>
        <dbReference type="SAM" id="MobiDB-lite"/>
    </source>
</evidence>
<accession>A0ABX7MRK4</accession>
<sequence length="101" mass="10819">MKKLRALVFYALVTPAVSLGSAALAASHHGDDNKDVGEQDMDKHAQPENQNGEFEQDAEKSKYNSPDAAGMEEEDGSDSGDHSDMKKEDGMESSSAEGTDE</sequence>
<dbReference type="EMBL" id="CP071247">
    <property type="protein sequence ID" value="QSP94823.1"/>
    <property type="molecule type" value="Genomic_DNA"/>
</dbReference>
<feature type="chain" id="PRO_5047467053" description="Pentapeptide MXKDX repeat protein" evidence="2">
    <location>
        <begin position="26"/>
        <end position="101"/>
    </location>
</feature>
<evidence type="ECO:0008006" key="5">
    <source>
        <dbReference type="Google" id="ProtNLM"/>
    </source>
</evidence>
<organism evidence="3 4">
    <name type="scientific">Marinobacter salinisoli</name>
    <dbReference type="NCBI Taxonomy" id="2769486"/>
    <lineage>
        <taxon>Bacteria</taxon>
        <taxon>Pseudomonadati</taxon>
        <taxon>Pseudomonadota</taxon>
        <taxon>Gammaproteobacteria</taxon>
        <taxon>Pseudomonadales</taxon>
        <taxon>Marinobacteraceae</taxon>
        <taxon>Marinobacter</taxon>
    </lineage>
</organism>
<feature type="compositionally biased region" description="Basic and acidic residues" evidence="1">
    <location>
        <begin position="28"/>
        <end position="46"/>
    </location>
</feature>
<keyword evidence="4" id="KW-1185">Reference proteome</keyword>
<dbReference type="RefSeq" id="WP_206644042.1">
    <property type="nucleotide sequence ID" value="NZ_CP071247.1"/>
</dbReference>
<keyword evidence="2" id="KW-0732">Signal</keyword>
<reference evidence="3 4" key="1">
    <citation type="submission" date="2021-03" db="EMBL/GenBank/DDBJ databases">
        <title>Genome sequencing of Marinobacter sp. LPB0319.</title>
        <authorList>
            <person name="Kim J."/>
        </authorList>
    </citation>
    <scope>NUCLEOTIDE SEQUENCE [LARGE SCALE GENOMIC DNA]</scope>
    <source>
        <strain evidence="3 4">LPB0319</strain>
    </source>
</reference>
<evidence type="ECO:0000313" key="3">
    <source>
        <dbReference type="EMBL" id="QSP94823.1"/>
    </source>
</evidence>
<feature type="compositionally biased region" description="Basic and acidic residues" evidence="1">
    <location>
        <begin position="79"/>
        <end position="90"/>
    </location>
</feature>
<name>A0ABX7MRK4_9GAMM</name>
<feature type="compositionally biased region" description="Polar residues" evidence="1">
    <location>
        <begin position="92"/>
        <end position="101"/>
    </location>
</feature>
<feature type="region of interest" description="Disordered" evidence="1">
    <location>
        <begin position="23"/>
        <end position="101"/>
    </location>
</feature>
<gene>
    <name evidence="3" type="ORF">LPB19_16900</name>
</gene>